<keyword evidence="10" id="KW-0560">Oxidoreductase</keyword>
<name>A0A158ITM1_9BURK</name>
<dbReference type="InterPro" id="IPR036197">
    <property type="entry name" value="NarG-like_sf"/>
</dbReference>
<feature type="binding site" description="axial binding residue" evidence="16">
    <location>
        <position position="56"/>
    </location>
    <ligand>
        <name>heme b</name>
        <dbReference type="ChEBI" id="CHEBI:60344"/>
        <label>1</label>
    </ligand>
    <ligandPart>
        <name>Fe</name>
        <dbReference type="ChEBI" id="CHEBI:18248"/>
    </ligandPart>
</feature>
<dbReference type="SUPFAM" id="SSF103501">
    <property type="entry name" value="Respiratory nitrate reductase 1 gamma chain"/>
    <property type="match status" value="1"/>
</dbReference>
<evidence type="ECO:0000256" key="5">
    <source>
        <dbReference type="ARBA" id="ARBA00022617"/>
    </source>
</evidence>
<protein>
    <recommendedName>
        <fullName evidence="2">nitrate reductase (quinone)</fullName>
        <ecNumber evidence="2">1.7.5.1</ecNumber>
    </recommendedName>
</protein>
<keyword evidence="13 17" id="KW-0472">Membrane</keyword>
<dbReference type="PANTHER" id="PTHR30598">
    <property type="entry name" value="NITRATE REDUCTASE PRIVATE CHAPERONE, REDOX ENZYME MATURATION PROTEIN REMP FAMILY"/>
    <property type="match status" value="1"/>
</dbReference>
<evidence type="ECO:0000256" key="17">
    <source>
        <dbReference type="SAM" id="Phobius"/>
    </source>
</evidence>
<evidence type="ECO:0000256" key="8">
    <source>
        <dbReference type="ARBA" id="ARBA00022982"/>
    </source>
</evidence>
<feature type="binding site" description="axial binding residue" evidence="16">
    <location>
        <position position="188"/>
    </location>
    <ligand>
        <name>heme b</name>
        <dbReference type="ChEBI" id="CHEBI:60344"/>
        <label>1</label>
    </ligand>
    <ligandPart>
        <name>Fe</name>
        <dbReference type="ChEBI" id="CHEBI:18248"/>
    </ligandPart>
</feature>
<evidence type="ECO:0000256" key="10">
    <source>
        <dbReference type="ARBA" id="ARBA00023002"/>
    </source>
</evidence>
<comment type="subunit">
    <text evidence="15">Dimer of heterotrimers each composed of an alpha, a beta and a gamma chain. Alpha and beta are catalytic chains; gamma chains are involved in binding the enzyme complex to the cytoplasmic membrane.</text>
</comment>
<feature type="binding site" description="axial binding residue" evidence="16">
    <location>
        <position position="206"/>
    </location>
    <ligand>
        <name>heme b</name>
        <dbReference type="ChEBI" id="CHEBI:60344"/>
        <label>1</label>
    </ligand>
    <ligandPart>
        <name>Fe</name>
        <dbReference type="ChEBI" id="CHEBI:18248"/>
    </ligandPart>
</feature>
<comment type="subcellular location">
    <subcellularLocation>
        <location evidence="1">Cell membrane</location>
        <topology evidence="1">Multi-pass membrane protein</topology>
    </subcellularLocation>
</comment>
<dbReference type="GO" id="GO:0009325">
    <property type="term" value="C:nitrate reductase complex"/>
    <property type="evidence" value="ECO:0007669"/>
    <property type="project" value="InterPro"/>
</dbReference>
<keyword evidence="6 17" id="KW-0812">Transmembrane</keyword>
<comment type="caution">
    <text evidence="19">The sequence shown here is derived from an EMBL/GenBank/DDBJ whole genome shotgun (WGS) entry which is preliminary data.</text>
</comment>
<dbReference type="NCBIfam" id="TIGR00351">
    <property type="entry name" value="narI"/>
    <property type="match status" value="1"/>
</dbReference>
<feature type="transmembrane region" description="Helical" evidence="17">
    <location>
        <begin position="193"/>
        <end position="217"/>
    </location>
</feature>
<evidence type="ECO:0000256" key="15">
    <source>
        <dbReference type="ARBA" id="ARBA00063882"/>
    </source>
</evidence>
<keyword evidence="9 17" id="KW-1133">Transmembrane helix</keyword>
<feature type="transmembrane region" description="Helical" evidence="17">
    <location>
        <begin position="53"/>
        <end position="77"/>
    </location>
</feature>
<feature type="domain" description="NarG-like" evidence="18">
    <location>
        <begin position="5"/>
        <end position="227"/>
    </location>
</feature>
<keyword evidence="5 16" id="KW-0349">Heme</keyword>
<feature type="transmembrane region" description="Helical" evidence="17">
    <location>
        <begin position="130"/>
        <end position="152"/>
    </location>
</feature>
<dbReference type="GO" id="GO:0020037">
    <property type="term" value="F:heme binding"/>
    <property type="evidence" value="ECO:0007669"/>
    <property type="project" value="TreeGrafter"/>
</dbReference>
<dbReference type="FunFam" id="1.20.950.20:FF:000001">
    <property type="entry name" value="Respiratory nitrate reductase subunit gamma"/>
    <property type="match status" value="1"/>
</dbReference>
<dbReference type="InterPro" id="IPR051936">
    <property type="entry name" value="Heme-iron_electron_transfer"/>
</dbReference>
<evidence type="ECO:0000256" key="6">
    <source>
        <dbReference type="ARBA" id="ARBA00022692"/>
    </source>
</evidence>
<dbReference type="AlphaFoldDB" id="A0A158ITM1"/>
<keyword evidence="12" id="KW-0534">Nitrate assimilation</keyword>
<evidence type="ECO:0000256" key="9">
    <source>
        <dbReference type="ARBA" id="ARBA00022989"/>
    </source>
</evidence>
<evidence type="ECO:0000256" key="3">
    <source>
        <dbReference type="ARBA" id="ARBA00022448"/>
    </source>
</evidence>
<evidence type="ECO:0000256" key="14">
    <source>
        <dbReference type="ARBA" id="ARBA00048294"/>
    </source>
</evidence>
<proteinExistence type="predicted"/>
<evidence type="ECO:0000256" key="11">
    <source>
        <dbReference type="ARBA" id="ARBA00023004"/>
    </source>
</evidence>
<dbReference type="OrthoDB" id="9788113at2"/>
<keyword evidence="11 16" id="KW-0408">Iron</keyword>
<dbReference type="GO" id="GO:0042128">
    <property type="term" value="P:nitrate assimilation"/>
    <property type="evidence" value="ECO:0007669"/>
    <property type="project" value="UniProtKB-KW"/>
</dbReference>
<gene>
    <name evidence="19" type="ORF">AWB74_02943</name>
</gene>
<evidence type="ECO:0000256" key="4">
    <source>
        <dbReference type="ARBA" id="ARBA00022475"/>
    </source>
</evidence>
<keyword evidence="7" id="KW-0479">Metal-binding</keyword>
<accession>A0A158ITM1</accession>
<feature type="transmembrane region" description="Helical" evidence="17">
    <location>
        <begin position="89"/>
        <end position="110"/>
    </location>
</feature>
<evidence type="ECO:0000256" key="13">
    <source>
        <dbReference type="ARBA" id="ARBA00023136"/>
    </source>
</evidence>
<comment type="catalytic activity">
    <reaction evidence="14">
        <text>nitrate + a quinol = a quinone + nitrite + H2O</text>
        <dbReference type="Rhea" id="RHEA:56144"/>
        <dbReference type="ChEBI" id="CHEBI:15377"/>
        <dbReference type="ChEBI" id="CHEBI:16301"/>
        <dbReference type="ChEBI" id="CHEBI:17632"/>
        <dbReference type="ChEBI" id="CHEBI:24646"/>
        <dbReference type="ChEBI" id="CHEBI:132124"/>
        <dbReference type="EC" id="1.7.5.1"/>
    </reaction>
</comment>
<evidence type="ECO:0000256" key="1">
    <source>
        <dbReference type="ARBA" id="ARBA00004651"/>
    </source>
</evidence>
<evidence type="ECO:0000256" key="16">
    <source>
        <dbReference type="PIRSR" id="PIRSR603816-1"/>
    </source>
</evidence>
<dbReference type="GO" id="GO:0160182">
    <property type="term" value="F:nitrate reductase (quinone) activity"/>
    <property type="evidence" value="ECO:0007669"/>
    <property type="project" value="UniProtKB-EC"/>
</dbReference>
<dbReference type="InterPro" id="IPR003816">
    <property type="entry name" value="Nitrate_red_gam"/>
</dbReference>
<dbReference type="PANTHER" id="PTHR30598:SF3">
    <property type="entry name" value="RESPIRATORY NITRATE REDUCTASE 1 GAMMA CHAIN"/>
    <property type="match status" value="1"/>
</dbReference>
<keyword evidence="20" id="KW-1185">Reference proteome</keyword>
<evidence type="ECO:0000256" key="2">
    <source>
        <dbReference type="ARBA" id="ARBA00012500"/>
    </source>
</evidence>
<feature type="binding site" description="axial binding residue" evidence="16">
    <location>
        <position position="66"/>
    </location>
    <ligand>
        <name>heme b</name>
        <dbReference type="ChEBI" id="CHEBI:60344"/>
        <label>2</label>
    </ligand>
    <ligandPart>
        <name>Fe</name>
        <dbReference type="ChEBI" id="CHEBI:18248"/>
    </ligandPart>
</feature>
<dbReference type="EC" id="1.7.5.1" evidence="2"/>
<reference evidence="19" key="1">
    <citation type="submission" date="2016-01" db="EMBL/GenBank/DDBJ databases">
        <authorList>
            <person name="Peeters C."/>
        </authorList>
    </citation>
    <scope>NUCLEOTIDE SEQUENCE [LARGE SCALE GENOMIC DNA]</scope>
    <source>
        <strain evidence="19">LMG 29317</strain>
    </source>
</reference>
<dbReference type="Proteomes" id="UP000055019">
    <property type="component" value="Unassembled WGS sequence"/>
</dbReference>
<keyword evidence="3" id="KW-0813">Transport</keyword>
<dbReference type="GO" id="GO:0005886">
    <property type="term" value="C:plasma membrane"/>
    <property type="evidence" value="ECO:0007669"/>
    <property type="project" value="UniProtKB-SubCell"/>
</dbReference>
<dbReference type="GO" id="GO:0046872">
    <property type="term" value="F:metal ion binding"/>
    <property type="evidence" value="ECO:0007669"/>
    <property type="project" value="UniProtKB-KW"/>
</dbReference>
<evidence type="ECO:0000256" key="7">
    <source>
        <dbReference type="ARBA" id="ARBA00022723"/>
    </source>
</evidence>
<feature type="transmembrane region" description="Helical" evidence="17">
    <location>
        <begin position="6"/>
        <end position="26"/>
    </location>
</feature>
<sequence>MNMFNSFVFGIYPYIAASIFLFGSLVRFEREQYTWKADSTQLVDRGNLRLGNILFHIGILGLFFGHLVGLLTPVAVWDALGIDHGVKQAAAMIAGGVMCTMCLVGLLILLHRRLTSARLSAVTKIGDRVLLLWILVTLLLGLSTIGVSAGHMDGSMMVNLMTWAQHIVTFRADAASYVAAAPLLFRVHLFMGMSLFVIFPFTRLVHVWSGFASLGYLTRAWQLVRSR</sequence>
<keyword evidence="8" id="KW-0249">Electron transport</keyword>
<organism evidence="19 20">
    <name type="scientific">Caballeronia arvi</name>
    <dbReference type="NCBI Taxonomy" id="1777135"/>
    <lineage>
        <taxon>Bacteria</taxon>
        <taxon>Pseudomonadati</taxon>
        <taxon>Pseudomonadota</taxon>
        <taxon>Betaproteobacteria</taxon>
        <taxon>Burkholderiales</taxon>
        <taxon>Burkholderiaceae</taxon>
        <taxon>Caballeronia</taxon>
    </lineage>
</organism>
<dbReference type="Gene3D" id="1.20.950.20">
    <property type="entry name" value="Transmembrane di-heme cytochromes, Chain C"/>
    <property type="match status" value="1"/>
</dbReference>
<keyword evidence="4" id="KW-1003">Cell membrane</keyword>
<evidence type="ECO:0000313" key="19">
    <source>
        <dbReference type="EMBL" id="SAL59908.1"/>
    </source>
</evidence>
<evidence type="ECO:0000313" key="20">
    <source>
        <dbReference type="Proteomes" id="UP000055019"/>
    </source>
</evidence>
<evidence type="ECO:0000259" key="18">
    <source>
        <dbReference type="Pfam" id="PF02665"/>
    </source>
</evidence>
<dbReference type="GO" id="GO:0019645">
    <property type="term" value="P:anaerobic electron transport chain"/>
    <property type="evidence" value="ECO:0007669"/>
    <property type="project" value="UniProtKB-ARBA"/>
</dbReference>
<dbReference type="RefSeq" id="WP_061147458.1">
    <property type="nucleotide sequence ID" value="NZ_FCOM02000010.1"/>
</dbReference>
<evidence type="ECO:0000256" key="12">
    <source>
        <dbReference type="ARBA" id="ARBA00023063"/>
    </source>
</evidence>
<dbReference type="EMBL" id="FCOM02000010">
    <property type="protein sequence ID" value="SAL59908.1"/>
    <property type="molecule type" value="Genomic_DNA"/>
</dbReference>
<dbReference type="InterPro" id="IPR023234">
    <property type="entry name" value="NarG-like_domain"/>
</dbReference>
<dbReference type="Pfam" id="PF02665">
    <property type="entry name" value="Nitrate_red_gam"/>
    <property type="match status" value="1"/>
</dbReference>
<dbReference type="GO" id="GO:0009055">
    <property type="term" value="F:electron transfer activity"/>
    <property type="evidence" value="ECO:0007669"/>
    <property type="project" value="TreeGrafter"/>
</dbReference>